<dbReference type="SMART" id="SM00737">
    <property type="entry name" value="ML"/>
    <property type="match status" value="1"/>
</dbReference>
<evidence type="ECO:0000256" key="3">
    <source>
        <dbReference type="ARBA" id="ARBA00011245"/>
    </source>
</evidence>
<comment type="similarity">
    <text evidence="2">Belongs to the NPC2 family.</text>
</comment>
<keyword evidence="11" id="KW-1185">Reference proteome</keyword>
<sequence>MKLFLFLLLIVKISCLTHLYEKSSTLVDYCDNFSSDVLAIEHFRISPDPLVRGEKLIVDFKGNLSEQVMNGAAIDVKVKYGILQVLKQTFNFCEWAEVVNEHCPFPEGQLEIHKQLDIPKEIPSEELGERLSVDSVTKSVMDSFTFQINDSLKRVKETEELTSKVQKETESIHDMLSILKNKNEEMLTAFKQIDQLEIIVNRVKDTYNAVAKNMDQIERAISASTSTFGLGKKRSTTVQPYFPPPDHVDIYNTDELFNSLSSSK</sequence>
<evidence type="ECO:0000256" key="4">
    <source>
        <dbReference type="ARBA" id="ARBA00016056"/>
    </source>
</evidence>
<comment type="subunit">
    <text evidence="3">Monomer.</text>
</comment>
<dbReference type="SUPFAM" id="SSF81296">
    <property type="entry name" value="E set domains"/>
    <property type="match status" value="1"/>
</dbReference>
<comment type="caution">
    <text evidence="10">The sequence shown here is derived from an EMBL/GenBank/DDBJ whole genome shotgun (WGS) entry which is preliminary data.</text>
</comment>
<dbReference type="GO" id="GO:0032934">
    <property type="term" value="F:sterol binding"/>
    <property type="evidence" value="ECO:0007669"/>
    <property type="project" value="InterPro"/>
</dbReference>
<dbReference type="AlphaFoldDB" id="A0A367K1H6"/>
<dbReference type="EMBL" id="PJQL01000411">
    <property type="protein sequence ID" value="RCH96005.1"/>
    <property type="molecule type" value="Genomic_DNA"/>
</dbReference>
<evidence type="ECO:0000313" key="11">
    <source>
        <dbReference type="Proteomes" id="UP000252139"/>
    </source>
</evidence>
<keyword evidence="7" id="KW-0445">Lipid transport</keyword>
<evidence type="ECO:0000256" key="6">
    <source>
        <dbReference type="ARBA" id="ARBA00022729"/>
    </source>
</evidence>
<dbReference type="PANTHER" id="PTHR11306">
    <property type="entry name" value="NIEMANN PICK TYPE C2 PROTEIN NPC2-RELATED"/>
    <property type="match status" value="1"/>
</dbReference>
<protein>
    <recommendedName>
        <fullName evidence="4">Phosphatidylglycerol/phosphatidylinositol transfer protein</fullName>
    </recommendedName>
</protein>
<dbReference type="InterPro" id="IPR014756">
    <property type="entry name" value="Ig_E-set"/>
</dbReference>
<reference evidence="10 11" key="1">
    <citation type="journal article" date="2018" name="G3 (Bethesda)">
        <title>Phylogenetic and Phylogenomic Definition of Rhizopus Species.</title>
        <authorList>
            <person name="Gryganskyi A.P."/>
            <person name="Golan J."/>
            <person name="Dolatabadi S."/>
            <person name="Mondo S."/>
            <person name="Robb S."/>
            <person name="Idnurm A."/>
            <person name="Muszewska A."/>
            <person name="Steczkiewicz K."/>
            <person name="Masonjones S."/>
            <person name="Liao H.L."/>
            <person name="Gajdeczka M.T."/>
            <person name="Anike F."/>
            <person name="Vuek A."/>
            <person name="Anishchenko I.M."/>
            <person name="Voigt K."/>
            <person name="de Hoog G.S."/>
            <person name="Smith M.E."/>
            <person name="Heitman J."/>
            <person name="Vilgalys R."/>
            <person name="Stajich J.E."/>
        </authorList>
    </citation>
    <scope>NUCLEOTIDE SEQUENCE [LARGE SCALE GENOMIC DNA]</scope>
    <source>
        <strain evidence="10 11">CBS 357.93</strain>
    </source>
</reference>
<proteinExistence type="inferred from homology"/>
<comment type="function">
    <text evidence="1">Catalyzes the intermembrane transfer of phosphatidylglycerol and phosphatidylinositol.</text>
</comment>
<keyword evidence="6 8" id="KW-0732">Signal</keyword>
<gene>
    <name evidence="10" type="primary">NPC2_3</name>
    <name evidence="10" type="ORF">CU097_004137</name>
</gene>
<keyword evidence="5" id="KW-0813">Transport</keyword>
<evidence type="ECO:0000313" key="10">
    <source>
        <dbReference type="EMBL" id="RCH96005.1"/>
    </source>
</evidence>
<name>A0A367K1H6_RHIAZ</name>
<dbReference type="InterPro" id="IPR003172">
    <property type="entry name" value="ML_dom"/>
</dbReference>
<accession>A0A367K1H6</accession>
<feature type="chain" id="PRO_5016877227" description="Phosphatidylglycerol/phosphatidylinositol transfer protein" evidence="8">
    <location>
        <begin position="16"/>
        <end position="264"/>
    </location>
</feature>
<dbReference type="InterPro" id="IPR039670">
    <property type="entry name" value="NPC2-like"/>
</dbReference>
<dbReference type="GO" id="GO:0015918">
    <property type="term" value="P:sterol transport"/>
    <property type="evidence" value="ECO:0007669"/>
    <property type="project" value="InterPro"/>
</dbReference>
<evidence type="ECO:0000256" key="7">
    <source>
        <dbReference type="ARBA" id="ARBA00023055"/>
    </source>
</evidence>
<feature type="domain" description="MD-2-related lipid-recognition" evidence="9">
    <location>
        <begin position="27"/>
        <end position="148"/>
    </location>
</feature>
<organism evidence="10 11">
    <name type="scientific">Rhizopus azygosporus</name>
    <name type="common">Rhizopus microsporus var. azygosporus</name>
    <dbReference type="NCBI Taxonomy" id="86630"/>
    <lineage>
        <taxon>Eukaryota</taxon>
        <taxon>Fungi</taxon>
        <taxon>Fungi incertae sedis</taxon>
        <taxon>Mucoromycota</taxon>
        <taxon>Mucoromycotina</taxon>
        <taxon>Mucoromycetes</taxon>
        <taxon>Mucorales</taxon>
        <taxon>Mucorineae</taxon>
        <taxon>Rhizopodaceae</taxon>
        <taxon>Rhizopus</taxon>
    </lineage>
</organism>
<dbReference type="OrthoDB" id="2372305at2759"/>
<evidence type="ECO:0000256" key="5">
    <source>
        <dbReference type="ARBA" id="ARBA00022448"/>
    </source>
</evidence>
<evidence type="ECO:0000256" key="1">
    <source>
        <dbReference type="ARBA" id="ARBA00002053"/>
    </source>
</evidence>
<dbReference type="Proteomes" id="UP000252139">
    <property type="component" value="Unassembled WGS sequence"/>
</dbReference>
<feature type="signal peptide" evidence="8">
    <location>
        <begin position="1"/>
        <end position="15"/>
    </location>
</feature>
<dbReference type="Pfam" id="PF02221">
    <property type="entry name" value="E1_DerP2_DerF2"/>
    <property type="match status" value="1"/>
</dbReference>
<evidence type="ECO:0000256" key="8">
    <source>
        <dbReference type="SAM" id="SignalP"/>
    </source>
</evidence>
<evidence type="ECO:0000256" key="2">
    <source>
        <dbReference type="ARBA" id="ARBA00006370"/>
    </source>
</evidence>
<evidence type="ECO:0000259" key="9">
    <source>
        <dbReference type="SMART" id="SM00737"/>
    </source>
</evidence>
<dbReference type="PANTHER" id="PTHR11306:SF0">
    <property type="entry name" value="PHOSPHATIDYLGLYCEROL_PHOSPHATIDYLINOSITOL TRANSFER PROTEIN"/>
    <property type="match status" value="1"/>
</dbReference>